<reference evidence="4 5" key="1">
    <citation type="journal article" date="2015" name="Genome Announc.">
        <title>Expanding the biotechnology potential of lactobacilli through comparative genomics of 213 strains and associated genera.</title>
        <authorList>
            <person name="Sun Z."/>
            <person name="Harris H.M."/>
            <person name="McCann A."/>
            <person name="Guo C."/>
            <person name="Argimon S."/>
            <person name="Zhang W."/>
            <person name="Yang X."/>
            <person name="Jeffery I.B."/>
            <person name="Cooney J.C."/>
            <person name="Kagawa T.F."/>
            <person name="Liu W."/>
            <person name="Song Y."/>
            <person name="Salvetti E."/>
            <person name="Wrobel A."/>
            <person name="Rasinkangas P."/>
            <person name="Parkhill J."/>
            <person name="Rea M.C."/>
            <person name="O'Sullivan O."/>
            <person name="Ritari J."/>
            <person name="Douillard F.P."/>
            <person name="Paul Ross R."/>
            <person name="Yang R."/>
            <person name="Briner A.E."/>
            <person name="Felis G.E."/>
            <person name="de Vos W.M."/>
            <person name="Barrangou R."/>
            <person name="Klaenhammer T.R."/>
            <person name="Caufield P.W."/>
            <person name="Cui Y."/>
            <person name="Zhang H."/>
            <person name="O'Toole P.W."/>
        </authorList>
    </citation>
    <scope>NUCLEOTIDE SEQUENCE [LARGE SCALE GENOMIC DNA]</scope>
    <source>
        <strain evidence="4 5">DSM 20505</strain>
    </source>
</reference>
<proteinExistence type="predicted"/>
<dbReference type="EMBL" id="AYYO01000056">
    <property type="protein sequence ID" value="KRM54251.1"/>
    <property type="molecule type" value="Genomic_DNA"/>
</dbReference>
<dbReference type="InterPro" id="IPR000086">
    <property type="entry name" value="NUDIX_hydrolase_dom"/>
</dbReference>
<sequence>MMQEPGDIRYFLNATQRFNVRAAVLLENAGRLLVTPEADQPGMFKLPGGAVKFGESAIAAAVREVQEELQLTELDFEPAGTVEAFFTLAGVDYHQIILISRALLTDKQATHVVNLHLDEVDLAPDTKLVWQPLTSVQGHLLPNALDALLPMGAPYQHAVSYR</sequence>
<evidence type="ECO:0000259" key="3">
    <source>
        <dbReference type="PROSITE" id="PS51462"/>
    </source>
</evidence>
<name>A0A0R1ZQP0_9LACO</name>
<organism evidence="4 5">
    <name type="scientific">Lacticaseibacillus sharpeae JCM 1186 = DSM 20505</name>
    <dbReference type="NCBI Taxonomy" id="1291052"/>
    <lineage>
        <taxon>Bacteria</taxon>
        <taxon>Bacillati</taxon>
        <taxon>Bacillota</taxon>
        <taxon>Bacilli</taxon>
        <taxon>Lactobacillales</taxon>
        <taxon>Lactobacillaceae</taxon>
        <taxon>Lacticaseibacillus</taxon>
    </lineage>
</organism>
<evidence type="ECO:0000313" key="5">
    <source>
        <dbReference type="Proteomes" id="UP000051679"/>
    </source>
</evidence>
<dbReference type="SUPFAM" id="SSF55811">
    <property type="entry name" value="Nudix"/>
    <property type="match status" value="1"/>
</dbReference>
<dbReference type="AlphaFoldDB" id="A0A0R1ZQP0"/>
<keyword evidence="5" id="KW-1185">Reference proteome</keyword>
<evidence type="ECO:0000256" key="2">
    <source>
        <dbReference type="ARBA" id="ARBA00022801"/>
    </source>
</evidence>
<dbReference type="PANTHER" id="PTHR43046">
    <property type="entry name" value="GDP-MANNOSE MANNOSYL HYDROLASE"/>
    <property type="match status" value="1"/>
</dbReference>
<dbReference type="PROSITE" id="PS51462">
    <property type="entry name" value="NUDIX"/>
    <property type="match status" value="1"/>
</dbReference>
<dbReference type="GO" id="GO:0016787">
    <property type="term" value="F:hydrolase activity"/>
    <property type="evidence" value="ECO:0007669"/>
    <property type="project" value="UniProtKB-KW"/>
</dbReference>
<evidence type="ECO:0000313" key="4">
    <source>
        <dbReference type="EMBL" id="KRM54251.1"/>
    </source>
</evidence>
<dbReference type="STRING" id="1291052.FC18_GL000470"/>
<protein>
    <recommendedName>
        <fullName evidence="3">Nudix hydrolase domain-containing protein</fullName>
    </recommendedName>
</protein>
<comment type="cofactor">
    <cofactor evidence="1">
        <name>Mg(2+)</name>
        <dbReference type="ChEBI" id="CHEBI:18420"/>
    </cofactor>
</comment>
<feature type="domain" description="Nudix hydrolase" evidence="3">
    <location>
        <begin position="15"/>
        <end position="154"/>
    </location>
</feature>
<dbReference type="Pfam" id="PF00293">
    <property type="entry name" value="NUDIX"/>
    <property type="match status" value="1"/>
</dbReference>
<keyword evidence="2" id="KW-0378">Hydrolase</keyword>
<accession>A0A0R1ZQP0</accession>
<dbReference type="InterPro" id="IPR015797">
    <property type="entry name" value="NUDIX_hydrolase-like_dom_sf"/>
</dbReference>
<dbReference type="PATRIC" id="fig|1291052.5.peg.481"/>
<dbReference type="Proteomes" id="UP000051679">
    <property type="component" value="Unassembled WGS sequence"/>
</dbReference>
<comment type="caution">
    <text evidence="4">The sequence shown here is derived from an EMBL/GenBank/DDBJ whole genome shotgun (WGS) entry which is preliminary data.</text>
</comment>
<evidence type="ECO:0000256" key="1">
    <source>
        <dbReference type="ARBA" id="ARBA00001946"/>
    </source>
</evidence>
<dbReference type="PANTHER" id="PTHR43046:SF14">
    <property type="entry name" value="MUTT_NUDIX FAMILY PROTEIN"/>
    <property type="match status" value="1"/>
</dbReference>
<dbReference type="Gene3D" id="3.90.79.10">
    <property type="entry name" value="Nucleoside Triphosphate Pyrophosphohydrolase"/>
    <property type="match status" value="1"/>
</dbReference>
<gene>
    <name evidence="4" type="ORF">FC18_GL000470</name>
</gene>